<evidence type="ECO:0000259" key="1">
    <source>
        <dbReference type="Pfam" id="PF04295"/>
    </source>
</evidence>
<feature type="non-terminal residue" evidence="2">
    <location>
        <position position="106"/>
    </location>
</feature>
<reference evidence="2 3" key="1">
    <citation type="submission" date="2020-01" db="EMBL/GenBank/DDBJ databases">
        <title>Glutamicibacter soli M275.</title>
        <authorList>
            <person name="Meng X."/>
        </authorList>
    </citation>
    <scope>NUCLEOTIDE SEQUENCE [LARGE SCALE GENOMIC DNA]</scope>
    <source>
        <strain evidence="2 3">M275</strain>
    </source>
</reference>
<comment type="caution">
    <text evidence="2">The sequence shown here is derived from an EMBL/GenBank/DDBJ whole genome shotgun (WGS) entry which is preliminary data.</text>
</comment>
<feature type="domain" description="D-galactarate/Altronate dehydratase second" evidence="1">
    <location>
        <begin position="6"/>
        <end position="104"/>
    </location>
</feature>
<dbReference type="InterPro" id="IPR052172">
    <property type="entry name" value="UxaA_altronate/galactarate_dh"/>
</dbReference>
<evidence type="ECO:0000313" key="2">
    <source>
        <dbReference type="EMBL" id="NAZ18141.1"/>
    </source>
</evidence>
<proteinExistence type="predicted"/>
<dbReference type="EMBL" id="WYDN01000258">
    <property type="protein sequence ID" value="NAZ18141.1"/>
    <property type="molecule type" value="Genomic_DNA"/>
</dbReference>
<dbReference type="PANTHER" id="PTHR30536:SF5">
    <property type="entry name" value="ALTRONATE DEHYDRATASE"/>
    <property type="match status" value="1"/>
</dbReference>
<name>A0A6L9G8J1_9MICC</name>
<dbReference type="Pfam" id="PF04295">
    <property type="entry name" value="GD_AH_second"/>
    <property type="match status" value="1"/>
</dbReference>
<dbReference type="InterPro" id="IPR007392">
    <property type="entry name" value="GD_AH_second"/>
</dbReference>
<accession>A0A6L9G8J1</accession>
<evidence type="ECO:0000313" key="3">
    <source>
        <dbReference type="Proteomes" id="UP000477543"/>
    </source>
</evidence>
<dbReference type="GO" id="GO:0016829">
    <property type="term" value="F:lyase activity"/>
    <property type="evidence" value="ECO:0007669"/>
    <property type="project" value="InterPro"/>
</dbReference>
<dbReference type="AlphaFoldDB" id="A0A6L9G8J1"/>
<feature type="non-terminal residue" evidence="2">
    <location>
        <position position="1"/>
    </location>
</feature>
<gene>
    <name evidence="2" type="ORF">GT020_19135</name>
</gene>
<dbReference type="Proteomes" id="UP000477543">
    <property type="component" value="Unassembled WGS sequence"/>
</dbReference>
<organism evidence="2 3">
    <name type="scientific">Glutamicibacter soli</name>
    <dbReference type="NCBI Taxonomy" id="453836"/>
    <lineage>
        <taxon>Bacteria</taxon>
        <taxon>Bacillati</taxon>
        <taxon>Actinomycetota</taxon>
        <taxon>Actinomycetes</taxon>
        <taxon>Micrococcales</taxon>
        <taxon>Micrococcaceae</taxon>
        <taxon>Glutamicibacter</taxon>
    </lineage>
</organism>
<sequence>SGMLDAYPNVDGITAHAHGTGCGMAASGRGFDILDRVLWGYATHPNVGATVFVGLGCEVMQIARMQSHFGDAGTERFHALTIQDTGGTRATVDAIKARVAEILPLV</sequence>
<dbReference type="PANTHER" id="PTHR30536">
    <property type="entry name" value="ALTRONATE/GALACTARATE DEHYDRATASE"/>
    <property type="match status" value="1"/>
</dbReference>
<protein>
    <submittedName>
        <fullName evidence="2">Altronate dehydratase</fullName>
    </submittedName>
</protein>
<dbReference type="GO" id="GO:0019698">
    <property type="term" value="P:D-galacturonate catabolic process"/>
    <property type="evidence" value="ECO:0007669"/>
    <property type="project" value="TreeGrafter"/>
</dbReference>